<organism evidence="9 10">
    <name type="scientific">Compostimonas suwonensis</name>
    <dbReference type="NCBI Taxonomy" id="1048394"/>
    <lineage>
        <taxon>Bacteria</taxon>
        <taxon>Bacillati</taxon>
        <taxon>Actinomycetota</taxon>
        <taxon>Actinomycetes</taxon>
        <taxon>Micrococcales</taxon>
        <taxon>Microbacteriaceae</taxon>
        <taxon>Compostimonas</taxon>
    </lineage>
</organism>
<dbReference type="InterPro" id="IPR051050">
    <property type="entry name" value="Lipid_II_flippase_MurJ/MviN"/>
</dbReference>
<name>A0A2M9C492_9MICO</name>
<dbReference type="PRINTS" id="PR01806">
    <property type="entry name" value="VIRFACTRMVIN"/>
</dbReference>
<dbReference type="GO" id="GO:0009252">
    <property type="term" value="P:peptidoglycan biosynthetic process"/>
    <property type="evidence" value="ECO:0007669"/>
    <property type="project" value="UniProtKB-KW"/>
</dbReference>
<feature type="transmembrane region" description="Helical" evidence="8">
    <location>
        <begin position="369"/>
        <end position="390"/>
    </location>
</feature>
<feature type="transmembrane region" description="Helical" evidence="8">
    <location>
        <begin position="55"/>
        <end position="77"/>
    </location>
</feature>
<evidence type="ECO:0000256" key="8">
    <source>
        <dbReference type="SAM" id="Phobius"/>
    </source>
</evidence>
<evidence type="ECO:0000256" key="1">
    <source>
        <dbReference type="ARBA" id="ARBA00004651"/>
    </source>
</evidence>
<dbReference type="GO" id="GO:0015648">
    <property type="term" value="F:lipid-linked peptidoglycan transporter activity"/>
    <property type="evidence" value="ECO:0007669"/>
    <property type="project" value="TreeGrafter"/>
</dbReference>
<feature type="transmembrane region" description="Helical" evidence="8">
    <location>
        <begin position="402"/>
        <end position="425"/>
    </location>
</feature>
<keyword evidence="7 8" id="KW-0472">Membrane</keyword>
<keyword evidence="2" id="KW-1003">Cell membrane</keyword>
<dbReference type="RefSeq" id="WP_100343218.1">
    <property type="nucleotide sequence ID" value="NZ_PGFB01000001.1"/>
</dbReference>
<dbReference type="InterPro" id="IPR004268">
    <property type="entry name" value="MurJ"/>
</dbReference>
<dbReference type="Proteomes" id="UP000230161">
    <property type="component" value="Unassembled WGS sequence"/>
</dbReference>
<evidence type="ECO:0000256" key="2">
    <source>
        <dbReference type="ARBA" id="ARBA00022475"/>
    </source>
</evidence>
<dbReference type="PANTHER" id="PTHR47019:SF1">
    <property type="entry name" value="LIPID II FLIPPASE MURJ"/>
    <property type="match status" value="1"/>
</dbReference>
<evidence type="ECO:0000256" key="6">
    <source>
        <dbReference type="ARBA" id="ARBA00022989"/>
    </source>
</evidence>
<gene>
    <name evidence="9" type="ORF">CLV54_0341</name>
</gene>
<evidence type="ECO:0000313" key="10">
    <source>
        <dbReference type="Proteomes" id="UP000230161"/>
    </source>
</evidence>
<dbReference type="OrthoDB" id="9786339at2"/>
<feature type="transmembrane region" description="Helical" evidence="8">
    <location>
        <begin position="165"/>
        <end position="184"/>
    </location>
</feature>
<feature type="transmembrane region" description="Helical" evidence="8">
    <location>
        <begin position="282"/>
        <end position="304"/>
    </location>
</feature>
<dbReference type="GO" id="GO:0008360">
    <property type="term" value="P:regulation of cell shape"/>
    <property type="evidence" value="ECO:0007669"/>
    <property type="project" value="UniProtKB-KW"/>
</dbReference>
<feature type="transmembrane region" description="Helical" evidence="8">
    <location>
        <begin position="503"/>
        <end position="527"/>
    </location>
</feature>
<evidence type="ECO:0000256" key="3">
    <source>
        <dbReference type="ARBA" id="ARBA00022692"/>
    </source>
</evidence>
<dbReference type="EMBL" id="PGFB01000001">
    <property type="protein sequence ID" value="PJJ65309.1"/>
    <property type="molecule type" value="Genomic_DNA"/>
</dbReference>
<keyword evidence="5" id="KW-0573">Peptidoglycan synthesis</keyword>
<keyword evidence="6 8" id="KW-1133">Transmembrane helix</keyword>
<dbReference type="GO" id="GO:0005886">
    <property type="term" value="C:plasma membrane"/>
    <property type="evidence" value="ECO:0007669"/>
    <property type="project" value="UniProtKB-SubCell"/>
</dbReference>
<feature type="transmembrane region" description="Helical" evidence="8">
    <location>
        <begin position="122"/>
        <end position="144"/>
    </location>
</feature>
<dbReference type="GO" id="GO:0034204">
    <property type="term" value="P:lipid translocation"/>
    <property type="evidence" value="ECO:0007669"/>
    <property type="project" value="TreeGrafter"/>
</dbReference>
<evidence type="ECO:0000256" key="4">
    <source>
        <dbReference type="ARBA" id="ARBA00022960"/>
    </source>
</evidence>
<feature type="transmembrane region" description="Helical" evidence="8">
    <location>
        <begin position="242"/>
        <end position="262"/>
    </location>
</feature>
<protein>
    <submittedName>
        <fullName evidence="9">Putative peptidoglycan lipid II flippase</fullName>
    </submittedName>
</protein>
<comment type="caution">
    <text evidence="9">The sequence shown here is derived from an EMBL/GenBank/DDBJ whole genome shotgun (WGS) entry which is preliminary data.</text>
</comment>
<evidence type="ECO:0000256" key="5">
    <source>
        <dbReference type="ARBA" id="ARBA00022984"/>
    </source>
</evidence>
<feature type="transmembrane region" description="Helical" evidence="8">
    <location>
        <begin position="472"/>
        <end position="491"/>
    </location>
</feature>
<feature type="transmembrane region" description="Helical" evidence="8">
    <location>
        <begin position="338"/>
        <end position="357"/>
    </location>
</feature>
<dbReference type="Pfam" id="PF03023">
    <property type="entry name" value="MurJ"/>
    <property type="match status" value="1"/>
</dbReference>
<keyword evidence="10" id="KW-1185">Reference proteome</keyword>
<dbReference type="AlphaFoldDB" id="A0A2M9C492"/>
<feature type="transmembrane region" description="Helical" evidence="8">
    <location>
        <begin position="196"/>
        <end position="221"/>
    </location>
</feature>
<feature type="transmembrane region" description="Helical" evidence="8">
    <location>
        <begin position="431"/>
        <end position="452"/>
    </location>
</feature>
<dbReference type="PANTHER" id="PTHR47019">
    <property type="entry name" value="LIPID II FLIPPASE MURJ"/>
    <property type="match status" value="1"/>
</dbReference>
<comment type="subcellular location">
    <subcellularLocation>
        <location evidence="1">Cell membrane</location>
        <topology evidence="1">Multi-pass membrane protein</topology>
    </subcellularLocation>
</comment>
<keyword evidence="3 8" id="KW-0812">Transmembrane</keyword>
<sequence length="548" mass="57562">MAEGGVGRASLLLASGTVVSRILGFVKTIVLANAVGVTSVSGNAIATATMLPNSIYVIVAGGVLNAVLVPQIVRAGLHLDGGRAYINKLVTIALVVLAGTAIVATLLAPLIVFLYASSYSSAQLALATAFAYWSIPQIFFYGMYTVLGEVLNARKSFGPYTWAPVLNNVVGIAGIVLFIVLFGADDGTRGTSFWTPAMIAIIGGSATLGIASQAIVLFYFWRRIGLRYRPDFRWRGVGLGEAGRIASWTFAMLIVTQIAALIETNIANTAGDSGAPSTFALSTSWLVFMLPHSIITLSIATVYFTRMSEHGRPRSPGEGGGPDYGALRSDFSSAIRSIGLLIVLAAAVLIVVAYPFAAIYTDEFGEIQAVGNLIIAFVFGLVGFSVLFVVQRTFYALGDTRTPFFFTLFQAILLSAGVVACLLLPVEVRALGIAVVTTVAGTAQLILAAVLLRRRIGGLGGRSFAPSMAKYIIAAFPALLVGLLVLWALGGTSDGGFGVSSKFGAILCMIVVGIAMALVYFVGLVMLRSPDLADAVAPVVRRLRRGRP</sequence>
<keyword evidence="4" id="KW-0133">Cell shape</keyword>
<proteinExistence type="predicted"/>
<reference evidence="9 10" key="1">
    <citation type="submission" date="2017-11" db="EMBL/GenBank/DDBJ databases">
        <title>Genomic Encyclopedia of Archaeal and Bacterial Type Strains, Phase II (KMG-II): From Individual Species to Whole Genera.</title>
        <authorList>
            <person name="Goeker M."/>
        </authorList>
    </citation>
    <scope>NUCLEOTIDE SEQUENCE [LARGE SCALE GENOMIC DNA]</scope>
    <source>
        <strain evidence="9 10">DSM 25625</strain>
    </source>
</reference>
<feature type="transmembrane region" description="Helical" evidence="8">
    <location>
        <begin position="89"/>
        <end position="116"/>
    </location>
</feature>
<evidence type="ECO:0000313" key="9">
    <source>
        <dbReference type="EMBL" id="PJJ65309.1"/>
    </source>
</evidence>
<accession>A0A2M9C492</accession>
<evidence type="ECO:0000256" key="7">
    <source>
        <dbReference type="ARBA" id="ARBA00023136"/>
    </source>
</evidence>